<dbReference type="Proteomes" id="UP000069940">
    <property type="component" value="Unassembled WGS sequence"/>
</dbReference>
<accession>A0ABM1XV35</accession>
<feature type="region of interest" description="Disordered" evidence="3">
    <location>
        <begin position="358"/>
        <end position="380"/>
    </location>
</feature>
<evidence type="ECO:0000313" key="5">
    <source>
        <dbReference type="EnsemblMetazoa" id="AALFPA23_003159.P3363"/>
    </source>
</evidence>
<evidence type="ECO:0000259" key="4">
    <source>
        <dbReference type="PROSITE" id="PS50158"/>
    </source>
</evidence>
<dbReference type="PROSITE" id="PS50158">
    <property type="entry name" value="ZF_CCHC"/>
    <property type="match status" value="1"/>
</dbReference>
<sequence length="811" mass="91647">MYSAGYHNGAADDDPEIDQLALTKKANKIRRNKEVDTLRSDLSAERARCEQLEKELERLRRRTVSNDVTGEQDMESALDHPMSDDSSLEFRQVLGPTSTQRINASTRISSKEGSQFMASVTQLSLSSINIPECKPLDGDDEIYRHAYEAWKELLEDTMRLAGVEDEQTKFTLFKIKAGTRLLQIFRNTKSHGDCPDSEIEPFANAMHRLKTYFGSGSDVMFQRRKLALMMQNQGESSLAFITRVGATARLCEYDEEKEMEEIVGTVAEHAVSKDVRVAALKMLNRKGKFSSLVDKVRELDAIQMNEEYFKLKHQRPETASVAAVSAAYPINDRPSFQRQGGSRGGRYQFFNSRRRDSRFNPIRNPRSAGDATVRRHGFREPPTDKRDRCWRCNSVYHLPSECNAVDKVCIGCGQIGHIRRACNNSGLESVRYRGQRQPISTPAEVKSLIPAAVNNVEAKTEHNEDRSEIIDREPDAMDLMALSVCQIGTSRRDGMITATVAGMPCEFLIDSGAQVNTFTESNFNRIMNDGRYKGEVLNVKTGSDRPLKAYATSKEIPVSATFEANLFITDDRPMYMEKFYVVNETRALLSRSTATRYSVLLLGLNVPVSTVHLDQSTINGREIASVVSSEPFPKFNVPPVKIYYDTSKPPCRNVYLNIPQAVKPLVEERLQQLISAEIIERVTDDMDTAFCSSLVIVPKGKEDIRLVIDLRGPNRYIHRSPFAMPTLESIVAELDGAKWFSTIDLTNAFFHIELDKDSRHLTNFFTEFGMFRCVRLPFGLCNAPDLFQEIMQRKVLGGCKGQINYQYSVFS</sequence>
<evidence type="ECO:0000256" key="3">
    <source>
        <dbReference type="SAM" id="MobiDB-lite"/>
    </source>
</evidence>
<keyword evidence="2" id="KW-0175">Coiled coil</keyword>
<dbReference type="PANTHER" id="PTHR37984">
    <property type="entry name" value="PROTEIN CBG26694"/>
    <property type="match status" value="1"/>
</dbReference>
<dbReference type="SUPFAM" id="SSF57756">
    <property type="entry name" value="Retrovirus zinc finger-like domains"/>
    <property type="match status" value="1"/>
</dbReference>
<dbReference type="InterPro" id="IPR036875">
    <property type="entry name" value="Znf_CCHC_sf"/>
</dbReference>
<dbReference type="InterPro" id="IPR001969">
    <property type="entry name" value="Aspartic_peptidase_AS"/>
</dbReference>
<reference evidence="6" key="1">
    <citation type="journal article" date="2015" name="Proc. Natl. Acad. Sci. U.S.A.">
        <title>Genome sequence of the Asian Tiger mosquito, Aedes albopictus, reveals insights into its biology, genetics, and evolution.</title>
        <authorList>
            <person name="Chen X.G."/>
            <person name="Jiang X."/>
            <person name="Gu J."/>
            <person name="Xu M."/>
            <person name="Wu Y."/>
            <person name="Deng Y."/>
            <person name="Zhang C."/>
            <person name="Bonizzoni M."/>
            <person name="Dermauw W."/>
            <person name="Vontas J."/>
            <person name="Armbruster P."/>
            <person name="Huang X."/>
            <person name="Yang Y."/>
            <person name="Zhang H."/>
            <person name="He W."/>
            <person name="Peng H."/>
            <person name="Liu Y."/>
            <person name="Wu K."/>
            <person name="Chen J."/>
            <person name="Lirakis M."/>
            <person name="Topalis P."/>
            <person name="Van Leeuwen T."/>
            <person name="Hall A.B."/>
            <person name="Jiang X."/>
            <person name="Thorpe C."/>
            <person name="Mueller R.L."/>
            <person name="Sun C."/>
            <person name="Waterhouse R.M."/>
            <person name="Yan G."/>
            <person name="Tu Z.J."/>
            <person name="Fang X."/>
            <person name="James A.A."/>
        </authorList>
    </citation>
    <scope>NUCLEOTIDE SEQUENCE [LARGE SCALE GENOMIC DNA]</scope>
    <source>
        <strain evidence="6">Foshan</strain>
    </source>
</reference>
<dbReference type="CDD" id="cd01647">
    <property type="entry name" value="RT_LTR"/>
    <property type="match status" value="1"/>
</dbReference>
<feature type="coiled-coil region" evidence="2">
    <location>
        <begin position="35"/>
        <end position="62"/>
    </location>
</feature>
<keyword evidence="1" id="KW-0862">Zinc</keyword>
<dbReference type="InterPro" id="IPR043502">
    <property type="entry name" value="DNA/RNA_pol_sf"/>
</dbReference>
<dbReference type="Gene3D" id="4.10.60.10">
    <property type="entry name" value="Zinc finger, CCHC-type"/>
    <property type="match status" value="1"/>
</dbReference>
<proteinExistence type="predicted"/>
<dbReference type="GeneID" id="134285992"/>
<dbReference type="InterPro" id="IPR043128">
    <property type="entry name" value="Rev_trsase/Diguanyl_cyclase"/>
</dbReference>
<keyword evidence="6" id="KW-1185">Reference proteome</keyword>
<dbReference type="InterPro" id="IPR050951">
    <property type="entry name" value="Retrovirus_Pol_polyprotein"/>
</dbReference>
<evidence type="ECO:0000256" key="1">
    <source>
        <dbReference type="PROSITE-ProRule" id="PRU00047"/>
    </source>
</evidence>
<keyword evidence="1" id="KW-0863">Zinc-finger</keyword>
<dbReference type="Gene3D" id="3.10.10.10">
    <property type="entry name" value="HIV Type 1 Reverse Transcriptase, subunit A, domain 1"/>
    <property type="match status" value="1"/>
</dbReference>
<dbReference type="SUPFAM" id="SSF56672">
    <property type="entry name" value="DNA/RNA polymerases"/>
    <property type="match status" value="1"/>
</dbReference>
<dbReference type="RefSeq" id="XP_062703538.1">
    <property type="nucleotide sequence ID" value="XM_062847554.1"/>
</dbReference>
<dbReference type="PROSITE" id="PS00141">
    <property type="entry name" value="ASP_PROTEASE"/>
    <property type="match status" value="1"/>
</dbReference>
<feature type="domain" description="CCHC-type" evidence="4">
    <location>
        <begin position="409"/>
        <end position="422"/>
    </location>
</feature>
<dbReference type="Pfam" id="PF00078">
    <property type="entry name" value="RVT_1"/>
    <property type="match status" value="1"/>
</dbReference>
<dbReference type="EnsemblMetazoa" id="AALFPA23_003159.R3363">
    <property type="protein sequence ID" value="AALFPA23_003159.P3363"/>
    <property type="gene ID" value="AALFPA23_003159"/>
</dbReference>
<evidence type="ECO:0000256" key="2">
    <source>
        <dbReference type="SAM" id="Coils"/>
    </source>
</evidence>
<name>A0ABM1XV35_AEDAL</name>
<dbReference type="SMART" id="SM00343">
    <property type="entry name" value="ZnF_C2HC"/>
    <property type="match status" value="2"/>
</dbReference>
<protein>
    <recommendedName>
        <fullName evidence="4">CCHC-type domain-containing protein</fullName>
    </recommendedName>
</protein>
<dbReference type="InterPro" id="IPR001878">
    <property type="entry name" value="Znf_CCHC"/>
</dbReference>
<dbReference type="Gene3D" id="3.30.70.270">
    <property type="match status" value="1"/>
</dbReference>
<reference evidence="5" key="2">
    <citation type="submission" date="2025-05" db="UniProtKB">
        <authorList>
            <consortium name="EnsemblMetazoa"/>
        </authorList>
    </citation>
    <scope>IDENTIFICATION</scope>
    <source>
        <strain evidence="5">Foshan</strain>
    </source>
</reference>
<feature type="region of interest" description="Disordered" evidence="3">
    <location>
        <begin position="63"/>
        <end position="84"/>
    </location>
</feature>
<dbReference type="InterPro" id="IPR000477">
    <property type="entry name" value="RT_dom"/>
</dbReference>
<organism evidence="5 6">
    <name type="scientific">Aedes albopictus</name>
    <name type="common">Asian tiger mosquito</name>
    <name type="synonym">Stegomyia albopicta</name>
    <dbReference type="NCBI Taxonomy" id="7160"/>
    <lineage>
        <taxon>Eukaryota</taxon>
        <taxon>Metazoa</taxon>
        <taxon>Ecdysozoa</taxon>
        <taxon>Arthropoda</taxon>
        <taxon>Hexapoda</taxon>
        <taxon>Insecta</taxon>
        <taxon>Pterygota</taxon>
        <taxon>Neoptera</taxon>
        <taxon>Endopterygota</taxon>
        <taxon>Diptera</taxon>
        <taxon>Nematocera</taxon>
        <taxon>Culicoidea</taxon>
        <taxon>Culicidae</taxon>
        <taxon>Culicinae</taxon>
        <taxon>Aedini</taxon>
        <taxon>Aedes</taxon>
        <taxon>Stegomyia</taxon>
    </lineage>
</organism>
<keyword evidence="1" id="KW-0479">Metal-binding</keyword>
<dbReference type="PANTHER" id="PTHR37984:SF5">
    <property type="entry name" value="PROTEIN NYNRIN-LIKE"/>
    <property type="match status" value="1"/>
</dbReference>
<evidence type="ECO:0000313" key="6">
    <source>
        <dbReference type="Proteomes" id="UP000069940"/>
    </source>
</evidence>